<keyword evidence="1" id="KW-0812">Transmembrane</keyword>
<reference evidence="2" key="1">
    <citation type="submission" date="2014-05" db="EMBL/GenBank/DDBJ databases">
        <authorList>
            <person name="Urmite Genomes"/>
        </authorList>
    </citation>
    <scope>NUCLEOTIDE SEQUENCE</scope>
    <source>
        <strain evidence="2">DSM 44074</strain>
    </source>
</reference>
<evidence type="ECO:0000313" key="3">
    <source>
        <dbReference type="Proteomes" id="UP000028864"/>
    </source>
</evidence>
<evidence type="ECO:0000256" key="1">
    <source>
        <dbReference type="SAM" id="Phobius"/>
    </source>
</evidence>
<evidence type="ECO:0000313" key="2">
    <source>
        <dbReference type="EMBL" id="CDQ43180.1"/>
    </source>
</evidence>
<organism evidence="2 3">
    <name type="scientific">Mycolicibacterium neoaurum</name>
    <name type="common">Mycobacterium neoaurum</name>
    <dbReference type="NCBI Taxonomy" id="1795"/>
    <lineage>
        <taxon>Bacteria</taxon>
        <taxon>Bacillati</taxon>
        <taxon>Actinomycetota</taxon>
        <taxon>Actinomycetes</taxon>
        <taxon>Mycobacteriales</taxon>
        <taxon>Mycobacteriaceae</taxon>
        <taxon>Mycolicibacterium</taxon>
    </lineage>
</organism>
<dbReference type="PROSITE" id="PS51257">
    <property type="entry name" value="PROKAR_LIPOPROTEIN"/>
    <property type="match status" value="1"/>
</dbReference>
<proteinExistence type="predicted"/>
<evidence type="ECO:0008006" key="4">
    <source>
        <dbReference type="Google" id="ProtNLM"/>
    </source>
</evidence>
<reference evidence="2" key="2">
    <citation type="submission" date="2015-09" db="EMBL/GenBank/DDBJ databases">
        <title>Draft genome sequence of Mycobacterium neoaurum DSM 44074.</title>
        <authorList>
            <person name="Croce O."/>
            <person name="Robert C."/>
            <person name="Raoult D."/>
            <person name="Drancourt M."/>
        </authorList>
    </citation>
    <scope>NUCLEOTIDE SEQUENCE</scope>
    <source>
        <strain evidence="2">DSM 44074</strain>
    </source>
</reference>
<dbReference type="Proteomes" id="UP000028864">
    <property type="component" value="Unassembled WGS sequence"/>
</dbReference>
<dbReference type="EMBL" id="LK021337">
    <property type="protein sequence ID" value="CDQ43180.1"/>
    <property type="molecule type" value="Genomic_DNA"/>
</dbReference>
<dbReference type="AlphaFoldDB" id="A0AAV2WG91"/>
<name>A0AAV2WG91_MYCNE</name>
<accession>A0AAV2WG91</accession>
<feature type="transmembrane region" description="Helical" evidence="1">
    <location>
        <begin position="7"/>
        <end position="27"/>
    </location>
</feature>
<gene>
    <name evidence="2" type="ORF">BN1047_01043</name>
</gene>
<keyword evidence="1" id="KW-0472">Membrane</keyword>
<sequence>MRLKNAMLIVVSTACSVDIGFATNILTSDDSHWWWWLALGIGSLGLVICGIFSLRESSRLVMTPSFKSRFTKVNIKARDNSVAAYKINKVSMPGAQDK</sequence>
<keyword evidence="1" id="KW-1133">Transmembrane helix</keyword>
<protein>
    <recommendedName>
        <fullName evidence="4">Transmembrane protein</fullName>
    </recommendedName>
</protein>
<feature type="transmembrane region" description="Helical" evidence="1">
    <location>
        <begin position="33"/>
        <end position="54"/>
    </location>
</feature>